<dbReference type="AlphaFoldDB" id="A0A2I0UE16"/>
<keyword evidence="1" id="KW-0812">Transmembrane</keyword>
<organism evidence="2 3">
    <name type="scientific">Limosa lapponica baueri</name>
    <dbReference type="NCBI Taxonomy" id="1758121"/>
    <lineage>
        <taxon>Eukaryota</taxon>
        <taxon>Metazoa</taxon>
        <taxon>Chordata</taxon>
        <taxon>Craniata</taxon>
        <taxon>Vertebrata</taxon>
        <taxon>Euteleostomi</taxon>
        <taxon>Archelosauria</taxon>
        <taxon>Archosauria</taxon>
        <taxon>Dinosauria</taxon>
        <taxon>Saurischia</taxon>
        <taxon>Theropoda</taxon>
        <taxon>Coelurosauria</taxon>
        <taxon>Aves</taxon>
        <taxon>Neognathae</taxon>
        <taxon>Neoaves</taxon>
        <taxon>Charadriiformes</taxon>
        <taxon>Scolopacidae</taxon>
        <taxon>Limosa</taxon>
    </lineage>
</organism>
<keyword evidence="1" id="KW-0472">Membrane</keyword>
<dbReference type="EMBL" id="KZ505836">
    <property type="protein sequence ID" value="PKU44294.1"/>
    <property type="molecule type" value="Genomic_DNA"/>
</dbReference>
<reference evidence="3" key="2">
    <citation type="submission" date="2017-12" db="EMBL/GenBank/DDBJ databases">
        <title>Genome sequence of the Bar-tailed Godwit (Limosa lapponica baueri).</title>
        <authorList>
            <person name="Lima N.C.B."/>
            <person name="Parody-Merino A.M."/>
            <person name="Battley P.F."/>
            <person name="Fidler A.E."/>
            <person name="Prosdocimi F."/>
        </authorList>
    </citation>
    <scope>NUCLEOTIDE SEQUENCE [LARGE SCALE GENOMIC DNA]</scope>
</reference>
<evidence type="ECO:0000313" key="3">
    <source>
        <dbReference type="Proteomes" id="UP000233556"/>
    </source>
</evidence>
<name>A0A2I0UE16_LIMLA</name>
<protein>
    <submittedName>
        <fullName evidence="2">Uncharacterized protein</fullName>
    </submittedName>
</protein>
<gene>
    <name evidence="2" type="ORF">llap_5419</name>
</gene>
<evidence type="ECO:0000313" key="2">
    <source>
        <dbReference type="EMBL" id="PKU44294.1"/>
    </source>
</evidence>
<keyword evidence="3" id="KW-1185">Reference proteome</keyword>
<feature type="transmembrane region" description="Helical" evidence="1">
    <location>
        <begin position="50"/>
        <end position="68"/>
    </location>
</feature>
<reference evidence="3" key="1">
    <citation type="submission" date="2017-11" db="EMBL/GenBank/DDBJ databases">
        <authorList>
            <person name="Lima N.C."/>
            <person name="Parody-Merino A.M."/>
            <person name="Battley P.F."/>
            <person name="Fidler A.E."/>
            <person name="Prosdocimi F."/>
        </authorList>
    </citation>
    <scope>NUCLEOTIDE SEQUENCE [LARGE SCALE GENOMIC DNA]</scope>
</reference>
<proteinExistence type="predicted"/>
<keyword evidence="1" id="KW-1133">Transmembrane helix</keyword>
<evidence type="ECO:0000256" key="1">
    <source>
        <dbReference type="SAM" id="Phobius"/>
    </source>
</evidence>
<dbReference type="Proteomes" id="UP000233556">
    <property type="component" value="Unassembled WGS sequence"/>
</dbReference>
<sequence length="93" mass="10693">MSGEYRLEISERQIGEQDIRFGMVNGETIDMWLPHDKMSSVIHIHFPKPFLMLIFILAPIVVITLYHYGYTACGLFLSAFNPSNTSVLTPKRF</sequence>
<accession>A0A2I0UE16</accession>